<gene>
    <name evidence="2" type="ORF">OIT47_009180</name>
</gene>
<keyword evidence="1" id="KW-1133">Transmembrane helix</keyword>
<keyword evidence="3" id="KW-1185">Reference proteome</keyword>
<evidence type="ECO:0000313" key="3">
    <source>
        <dbReference type="Proteomes" id="UP001146336"/>
    </source>
</evidence>
<organism evidence="2 3">
    <name type="scientific">Weissella fermenti</name>
    <dbReference type="NCBI Taxonomy" id="2987699"/>
    <lineage>
        <taxon>Bacteria</taxon>
        <taxon>Bacillati</taxon>
        <taxon>Bacillota</taxon>
        <taxon>Bacilli</taxon>
        <taxon>Lactobacillales</taxon>
        <taxon>Lactobacillaceae</taxon>
        <taxon>Weissella</taxon>
    </lineage>
</organism>
<comment type="caution">
    <text evidence="2">The sequence shown here is derived from an EMBL/GenBank/DDBJ whole genome shotgun (WGS) entry which is preliminary data.</text>
</comment>
<dbReference type="EMBL" id="JAOZFC020000002">
    <property type="protein sequence ID" value="MDF9300437.1"/>
    <property type="molecule type" value="Genomic_DNA"/>
</dbReference>
<name>A0ABT6D9Q3_9LACO</name>
<sequence>MINIFFWIALVISVVFLVLAAVLFVAQWTIYSRVEATMCKLWGQESEAQ</sequence>
<reference evidence="2" key="1">
    <citation type="submission" date="2023-03" db="EMBL/GenBank/DDBJ databases">
        <title>Comparative genomics of Weissella fermenti BK2, and weissella type species.</title>
        <authorList>
            <person name="Lee J.K."/>
            <person name="Baek J.H."/>
            <person name="Kim J.M."/>
            <person name="Choi D.G."/>
            <person name="Jeon C.O."/>
        </authorList>
    </citation>
    <scope>NUCLEOTIDE SEQUENCE</scope>
    <source>
        <strain evidence="2">BK2</strain>
    </source>
</reference>
<evidence type="ECO:0000256" key="1">
    <source>
        <dbReference type="SAM" id="Phobius"/>
    </source>
</evidence>
<keyword evidence="1" id="KW-0812">Transmembrane</keyword>
<accession>A0ABT6D9Q3</accession>
<keyword evidence="1" id="KW-0472">Membrane</keyword>
<feature type="transmembrane region" description="Helical" evidence="1">
    <location>
        <begin position="6"/>
        <end position="31"/>
    </location>
</feature>
<evidence type="ECO:0000313" key="2">
    <source>
        <dbReference type="EMBL" id="MDF9300437.1"/>
    </source>
</evidence>
<proteinExistence type="predicted"/>
<protein>
    <submittedName>
        <fullName evidence="2">Uncharacterized protein</fullName>
    </submittedName>
</protein>
<dbReference type="RefSeq" id="WP_199404439.1">
    <property type="nucleotide sequence ID" value="NZ_JAOZFC020000002.1"/>
</dbReference>
<dbReference type="Proteomes" id="UP001146336">
    <property type="component" value="Unassembled WGS sequence"/>
</dbReference>